<dbReference type="Proteomes" id="UP001240984">
    <property type="component" value="Unassembled WGS sequence"/>
</dbReference>
<sequence>MQAEAEATPGVVPVHHRIADAIRARIVAGELKADDPVPSAGELAEQWGCSVGSARAALDVLTNEGRISGGRGRKKRVRPPAKRIRMTVDFSQQQKDLVLRPEAERAATGAIELTAGISIKQTDFEPKYSELKASPDLAAEFEIKEGATLLRRTYETTDSDTGIRLSWSQSFIPVALIADNPALLDEANEPWPGGHQHQLYTVGIEIDRFVRSVTAAEPTPADRVRWGIQAGVPLVWVRSRSIDVLDRVVELSDAAYPADRVDLVFTERLERWPNNYPRFAEGR</sequence>
<dbReference type="InterPro" id="IPR036388">
    <property type="entry name" value="WH-like_DNA-bd_sf"/>
</dbReference>
<accession>A0ABT9N1B2</accession>
<proteinExistence type="predicted"/>
<comment type="caution">
    <text evidence="5">The sequence shown here is derived from an EMBL/GenBank/DDBJ whole genome shotgun (WGS) entry which is preliminary data.</text>
</comment>
<evidence type="ECO:0000259" key="4">
    <source>
        <dbReference type="PROSITE" id="PS50949"/>
    </source>
</evidence>
<dbReference type="EMBL" id="JAUSRA010000001">
    <property type="protein sequence ID" value="MDP9797464.1"/>
    <property type="molecule type" value="Genomic_DNA"/>
</dbReference>
<evidence type="ECO:0000313" key="5">
    <source>
        <dbReference type="EMBL" id="MDP9797464.1"/>
    </source>
</evidence>
<dbReference type="PANTHER" id="PTHR44846:SF17">
    <property type="entry name" value="GNTR-FAMILY TRANSCRIPTIONAL REGULATOR"/>
    <property type="match status" value="1"/>
</dbReference>
<protein>
    <submittedName>
        <fullName evidence="5">GntR family transcriptional regulator</fullName>
    </submittedName>
</protein>
<dbReference type="InterPro" id="IPR000524">
    <property type="entry name" value="Tscrpt_reg_HTH_GntR"/>
</dbReference>
<evidence type="ECO:0000256" key="2">
    <source>
        <dbReference type="ARBA" id="ARBA00023125"/>
    </source>
</evidence>
<keyword evidence="6" id="KW-1185">Reference proteome</keyword>
<dbReference type="Pfam" id="PF00392">
    <property type="entry name" value="GntR"/>
    <property type="match status" value="1"/>
</dbReference>
<evidence type="ECO:0000256" key="3">
    <source>
        <dbReference type="ARBA" id="ARBA00023163"/>
    </source>
</evidence>
<dbReference type="CDD" id="cd07377">
    <property type="entry name" value="WHTH_GntR"/>
    <property type="match status" value="1"/>
</dbReference>
<dbReference type="InterPro" id="IPR050679">
    <property type="entry name" value="Bact_HTH_transcr_reg"/>
</dbReference>
<feature type="domain" description="HTH gntR-type" evidence="4">
    <location>
        <begin position="12"/>
        <end position="80"/>
    </location>
</feature>
<dbReference type="SUPFAM" id="SSF46785">
    <property type="entry name" value="Winged helix' DNA-binding domain"/>
    <property type="match status" value="1"/>
</dbReference>
<dbReference type="Gene3D" id="3.40.1410.10">
    <property type="entry name" value="Chorismate lyase-like"/>
    <property type="match status" value="1"/>
</dbReference>
<gene>
    <name evidence="5" type="ORF">J2S43_005976</name>
</gene>
<dbReference type="SMART" id="SM00345">
    <property type="entry name" value="HTH_GNTR"/>
    <property type="match status" value="1"/>
</dbReference>
<dbReference type="RefSeq" id="WP_306834834.1">
    <property type="nucleotide sequence ID" value="NZ_JAUSRA010000001.1"/>
</dbReference>
<dbReference type="InterPro" id="IPR036390">
    <property type="entry name" value="WH_DNA-bd_sf"/>
</dbReference>
<reference evidence="5 6" key="1">
    <citation type="submission" date="2023-07" db="EMBL/GenBank/DDBJ databases">
        <title>Sequencing the genomes of 1000 actinobacteria strains.</title>
        <authorList>
            <person name="Klenk H.-P."/>
        </authorList>
    </citation>
    <scope>NUCLEOTIDE SEQUENCE [LARGE SCALE GENOMIC DNA]</scope>
    <source>
        <strain evidence="5 6">DSM 44710</strain>
    </source>
</reference>
<keyword evidence="2" id="KW-0238">DNA-binding</keyword>
<dbReference type="Gene3D" id="1.10.10.10">
    <property type="entry name" value="Winged helix-like DNA-binding domain superfamily/Winged helix DNA-binding domain"/>
    <property type="match status" value="1"/>
</dbReference>
<organism evidence="5 6">
    <name type="scientific">Catenuloplanes nepalensis</name>
    <dbReference type="NCBI Taxonomy" id="587533"/>
    <lineage>
        <taxon>Bacteria</taxon>
        <taxon>Bacillati</taxon>
        <taxon>Actinomycetota</taxon>
        <taxon>Actinomycetes</taxon>
        <taxon>Micromonosporales</taxon>
        <taxon>Micromonosporaceae</taxon>
        <taxon>Catenuloplanes</taxon>
    </lineage>
</organism>
<dbReference type="SMART" id="SM00866">
    <property type="entry name" value="UTRA"/>
    <property type="match status" value="1"/>
</dbReference>
<name>A0ABT9N1B2_9ACTN</name>
<keyword evidence="3" id="KW-0804">Transcription</keyword>
<dbReference type="Pfam" id="PF07702">
    <property type="entry name" value="UTRA"/>
    <property type="match status" value="1"/>
</dbReference>
<dbReference type="PROSITE" id="PS50949">
    <property type="entry name" value="HTH_GNTR"/>
    <property type="match status" value="1"/>
</dbReference>
<dbReference type="SUPFAM" id="SSF64288">
    <property type="entry name" value="Chorismate lyase-like"/>
    <property type="match status" value="1"/>
</dbReference>
<dbReference type="PANTHER" id="PTHR44846">
    <property type="entry name" value="MANNOSYL-D-GLYCERATE TRANSPORT/METABOLISM SYSTEM REPRESSOR MNGR-RELATED"/>
    <property type="match status" value="1"/>
</dbReference>
<dbReference type="InterPro" id="IPR011663">
    <property type="entry name" value="UTRA"/>
</dbReference>
<evidence type="ECO:0000313" key="6">
    <source>
        <dbReference type="Proteomes" id="UP001240984"/>
    </source>
</evidence>
<dbReference type="InterPro" id="IPR028978">
    <property type="entry name" value="Chorismate_lyase_/UTRA_dom_sf"/>
</dbReference>
<evidence type="ECO:0000256" key="1">
    <source>
        <dbReference type="ARBA" id="ARBA00023015"/>
    </source>
</evidence>
<keyword evidence="1" id="KW-0805">Transcription regulation</keyword>